<feature type="compositionally biased region" description="Gly residues" evidence="8">
    <location>
        <begin position="569"/>
        <end position="584"/>
    </location>
</feature>
<dbReference type="Pfam" id="PF00270">
    <property type="entry name" value="DEAD"/>
    <property type="match status" value="1"/>
</dbReference>
<feature type="compositionally biased region" description="Basic residues" evidence="8">
    <location>
        <begin position="547"/>
        <end position="558"/>
    </location>
</feature>
<dbReference type="Pfam" id="PF03880">
    <property type="entry name" value="DbpA"/>
    <property type="match status" value="1"/>
</dbReference>
<keyword evidence="13" id="KW-1185">Reference proteome</keyword>
<dbReference type="GO" id="GO:0003724">
    <property type="term" value="F:RNA helicase activity"/>
    <property type="evidence" value="ECO:0007669"/>
    <property type="project" value="InterPro"/>
</dbReference>
<dbReference type="PANTHER" id="PTHR47959:SF13">
    <property type="entry name" value="ATP-DEPENDENT RNA HELICASE RHLE"/>
    <property type="match status" value="1"/>
</dbReference>
<dbReference type="GO" id="GO:0016787">
    <property type="term" value="F:hydrolase activity"/>
    <property type="evidence" value="ECO:0007669"/>
    <property type="project" value="UniProtKB-KW"/>
</dbReference>
<dbReference type="OrthoDB" id="9785240at2"/>
<proteinExistence type="inferred from homology"/>
<dbReference type="SMART" id="SM00487">
    <property type="entry name" value="DEXDc"/>
    <property type="match status" value="1"/>
</dbReference>
<accession>A0A1H2RVZ6</accession>
<dbReference type="CDD" id="cd00268">
    <property type="entry name" value="DEADc"/>
    <property type="match status" value="1"/>
</dbReference>
<dbReference type="Proteomes" id="UP000199592">
    <property type="component" value="Unassembled WGS sequence"/>
</dbReference>
<dbReference type="InterPro" id="IPR027417">
    <property type="entry name" value="P-loop_NTPase"/>
</dbReference>
<dbReference type="CDD" id="cd18787">
    <property type="entry name" value="SF2_C_DEAD"/>
    <property type="match status" value="1"/>
</dbReference>
<dbReference type="InterPro" id="IPR050079">
    <property type="entry name" value="DEAD_box_RNA_helicase"/>
</dbReference>
<dbReference type="SMART" id="SM00490">
    <property type="entry name" value="HELICc"/>
    <property type="match status" value="1"/>
</dbReference>
<dbReference type="InterPro" id="IPR000629">
    <property type="entry name" value="RNA-helicase_DEAD-box_CS"/>
</dbReference>
<dbReference type="PANTHER" id="PTHR47959">
    <property type="entry name" value="ATP-DEPENDENT RNA HELICASE RHLE-RELATED"/>
    <property type="match status" value="1"/>
</dbReference>
<evidence type="ECO:0000256" key="8">
    <source>
        <dbReference type="SAM" id="MobiDB-lite"/>
    </source>
</evidence>
<dbReference type="PROSITE" id="PS51195">
    <property type="entry name" value="Q_MOTIF"/>
    <property type="match status" value="1"/>
</dbReference>
<evidence type="ECO:0000256" key="1">
    <source>
        <dbReference type="ARBA" id="ARBA00022741"/>
    </source>
</evidence>
<sequence length="594" mass="65843">MTKFEALGLDKPLLDAISDLGFESPSEVQEKSIPILLDQETDLVALAQTGTGKTAAFGFPMIQKIQSESRTTQGLILSPTRELCLQITNELKLYSKYVKGLNVVAIYGGASITEQARQIKRGAQIVVATPGRMKDMIGRNMVDISKIDYCVLDEADEMLNMGFYEDIKDILSNTPQEKFTWLFSATMPKEVATIAKKFMHKPVEITVGTVNAGASTVQHEYYVVGGRDRYAALKRLADANPGIFSVVFCRTKRDTQRVAEKLIEDGYNAGALHGDLSQNQRDLVMNSFRKKQVQMLVATDVAARGIDVDDVTHVINYQLPDEIETYTHRSGRTGRAGKSGISMVIVTRSETRKIKAIENKIKQEFIKKNIPDGMEICEIQLYHLANKIKDTKVNQEIDSYLPAINDVLDGIDREELIKKIFSVEFTQFYNYYSKTKDLNSSEGGKDKGEGKGSKEDIPSEGSVRYFINVGERDGYDWMSLKDFLRDTLNVEKEDIFNVDTKDSFSFFNSDAHLAEFILQTFTEFKLEGRFINVEISTKPGGGGGGKGGKKRSGRKGGGRRGGNSSYKGGNKGGGRGGNKGGYGKKGGKKRSGFY</sequence>
<gene>
    <name evidence="12" type="ORF">SAMN04487892_0818</name>
</gene>
<evidence type="ECO:0000256" key="6">
    <source>
        <dbReference type="PROSITE-ProRule" id="PRU00552"/>
    </source>
</evidence>
<feature type="compositionally biased region" description="Basic residues" evidence="8">
    <location>
        <begin position="585"/>
        <end position="594"/>
    </location>
</feature>
<dbReference type="InterPro" id="IPR012677">
    <property type="entry name" value="Nucleotide-bd_a/b_plait_sf"/>
</dbReference>
<dbReference type="InterPro" id="IPR005580">
    <property type="entry name" value="DbpA/CsdA_RNA-bd_dom"/>
</dbReference>
<name>A0A1H2RVZ6_9FLAO</name>
<dbReference type="GO" id="GO:0005524">
    <property type="term" value="F:ATP binding"/>
    <property type="evidence" value="ECO:0007669"/>
    <property type="project" value="UniProtKB-KW"/>
</dbReference>
<dbReference type="InterPro" id="IPR014014">
    <property type="entry name" value="RNA_helicase_DEAD_Q_motif"/>
</dbReference>
<evidence type="ECO:0000256" key="4">
    <source>
        <dbReference type="ARBA" id="ARBA00022840"/>
    </source>
</evidence>
<dbReference type="SUPFAM" id="SSF52540">
    <property type="entry name" value="P-loop containing nucleoside triphosphate hydrolases"/>
    <property type="match status" value="1"/>
</dbReference>
<dbReference type="InterPro" id="IPR014001">
    <property type="entry name" value="Helicase_ATP-bd"/>
</dbReference>
<dbReference type="InterPro" id="IPR044742">
    <property type="entry name" value="DEAD/DEAH_RhlB"/>
</dbReference>
<protein>
    <submittedName>
        <fullName evidence="12">ATP-dependent RNA helicase DeaD</fullName>
    </submittedName>
</protein>
<evidence type="ECO:0000313" key="12">
    <source>
        <dbReference type="EMBL" id="SDW23465.1"/>
    </source>
</evidence>
<dbReference type="PROSITE" id="PS00039">
    <property type="entry name" value="DEAD_ATP_HELICASE"/>
    <property type="match status" value="1"/>
</dbReference>
<dbReference type="CDD" id="cd12252">
    <property type="entry name" value="RRM_DbpA"/>
    <property type="match status" value="1"/>
</dbReference>
<organism evidence="12 13">
    <name type="scientific">Flagellimonas zhangzhouensis</name>
    <dbReference type="NCBI Taxonomy" id="1073328"/>
    <lineage>
        <taxon>Bacteria</taxon>
        <taxon>Pseudomonadati</taxon>
        <taxon>Bacteroidota</taxon>
        <taxon>Flavobacteriia</taxon>
        <taxon>Flavobacteriales</taxon>
        <taxon>Flavobacteriaceae</taxon>
        <taxon>Flagellimonas</taxon>
    </lineage>
</organism>
<feature type="domain" description="Helicase ATP-binding" evidence="9">
    <location>
        <begin position="34"/>
        <end position="205"/>
    </location>
</feature>
<keyword evidence="3 7" id="KW-0347">Helicase</keyword>
<evidence type="ECO:0000313" key="13">
    <source>
        <dbReference type="Proteomes" id="UP000199592"/>
    </source>
</evidence>
<keyword evidence="4 7" id="KW-0067">ATP-binding</keyword>
<dbReference type="RefSeq" id="WP_090295340.1">
    <property type="nucleotide sequence ID" value="NZ_FNKI01000002.1"/>
</dbReference>
<dbReference type="InterPro" id="IPR001650">
    <property type="entry name" value="Helicase_C-like"/>
</dbReference>
<comment type="similarity">
    <text evidence="5 7">Belongs to the DEAD box helicase family.</text>
</comment>
<dbReference type="Gene3D" id="3.30.70.330">
    <property type="match status" value="1"/>
</dbReference>
<feature type="domain" description="DEAD-box RNA helicase Q" evidence="11">
    <location>
        <begin position="2"/>
        <end position="30"/>
    </location>
</feature>
<evidence type="ECO:0000259" key="11">
    <source>
        <dbReference type="PROSITE" id="PS51195"/>
    </source>
</evidence>
<evidence type="ECO:0000256" key="2">
    <source>
        <dbReference type="ARBA" id="ARBA00022801"/>
    </source>
</evidence>
<dbReference type="STRING" id="1073328.SAMN05216294_2170"/>
<dbReference type="InterPro" id="IPR011545">
    <property type="entry name" value="DEAD/DEAH_box_helicase_dom"/>
</dbReference>
<reference evidence="13" key="1">
    <citation type="submission" date="2016-10" db="EMBL/GenBank/DDBJ databases">
        <authorList>
            <person name="Varghese N."/>
            <person name="Submissions S."/>
        </authorList>
    </citation>
    <scope>NUCLEOTIDE SEQUENCE [LARGE SCALE GENOMIC DNA]</scope>
    <source>
        <strain evidence="13">DSM 25030</strain>
    </source>
</reference>
<evidence type="ECO:0000256" key="7">
    <source>
        <dbReference type="RuleBase" id="RU000492"/>
    </source>
</evidence>
<dbReference type="GO" id="GO:0005829">
    <property type="term" value="C:cytosol"/>
    <property type="evidence" value="ECO:0007669"/>
    <property type="project" value="TreeGrafter"/>
</dbReference>
<evidence type="ECO:0000259" key="9">
    <source>
        <dbReference type="PROSITE" id="PS51192"/>
    </source>
</evidence>
<dbReference type="Pfam" id="PF00271">
    <property type="entry name" value="Helicase_C"/>
    <property type="match status" value="1"/>
</dbReference>
<dbReference type="Gene3D" id="3.40.50.300">
    <property type="entry name" value="P-loop containing nucleotide triphosphate hydrolases"/>
    <property type="match status" value="2"/>
</dbReference>
<keyword evidence="1 7" id="KW-0547">Nucleotide-binding</keyword>
<dbReference type="GO" id="GO:0003676">
    <property type="term" value="F:nucleic acid binding"/>
    <property type="evidence" value="ECO:0007669"/>
    <property type="project" value="InterPro"/>
</dbReference>
<dbReference type="PROSITE" id="PS51194">
    <property type="entry name" value="HELICASE_CTER"/>
    <property type="match status" value="1"/>
</dbReference>
<keyword evidence="2 7" id="KW-0378">Hydrolase</keyword>
<feature type="domain" description="Helicase C-terminal" evidence="10">
    <location>
        <begin position="216"/>
        <end position="382"/>
    </location>
</feature>
<dbReference type="EMBL" id="FNMY01000001">
    <property type="protein sequence ID" value="SDW23465.1"/>
    <property type="molecule type" value="Genomic_DNA"/>
</dbReference>
<evidence type="ECO:0000256" key="3">
    <source>
        <dbReference type="ARBA" id="ARBA00022806"/>
    </source>
</evidence>
<feature type="region of interest" description="Disordered" evidence="8">
    <location>
        <begin position="535"/>
        <end position="594"/>
    </location>
</feature>
<dbReference type="AlphaFoldDB" id="A0A1H2RVZ6"/>
<evidence type="ECO:0000259" key="10">
    <source>
        <dbReference type="PROSITE" id="PS51194"/>
    </source>
</evidence>
<feature type="short sequence motif" description="Q motif" evidence="6">
    <location>
        <begin position="2"/>
        <end position="30"/>
    </location>
</feature>
<dbReference type="PROSITE" id="PS51192">
    <property type="entry name" value="HELICASE_ATP_BIND_1"/>
    <property type="match status" value="1"/>
</dbReference>
<evidence type="ECO:0000256" key="5">
    <source>
        <dbReference type="ARBA" id="ARBA00038437"/>
    </source>
</evidence>